<name>A0A212KES5_9BACT</name>
<dbReference type="RefSeq" id="WP_296936998.1">
    <property type="nucleotide sequence ID" value="NZ_LT598928.1"/>
</dbReference>
<protein>
    <submittedName>
        <fullName evidence="1">Uncharacterized protein</fullName>
    </submittedName>
</protein>
<accession>A0A212KES5</accession>
<dbReference type="EMBL" id="FLUP01000001">
    <property type="protein sequence ID" value="SBW10142.1"/>
    <property type="molecule type" value="Genomic_DNA"/>
</dbReference>
<gene>
    <name evidence="1" type="ORF">KM92DES2_12900</name>
</gene>
<proteinExistence type="predicted"/>
<dbReference type="AlphaFoldDB" id="A0A212KES5"/>
<dbReference type="Pfam" id="PF23982">
    <property type="entry name" value="XM1_gp53_minor_capsid"/>
    <property type="match status" value="1"/>
</dbReference>
<sequence length="149" mass="15287">MSNAYLKRMPAGFPGDVSRKAEATVEAGLMGATVAFGAPVKMDGGKLVALSGASDAVYGFVVRPYPTMGSAAVSGSIQDVLRRGYMTVKLTQGTAAKGSQVYVRHTAETGKAVGDIEAAAVEGKTLAVPCCIFMGEADGMGNVELSYNL</sequence>
<evidence type="ECO:0000313" key="1">
    <source>
        <dbReference type="EMBL" id="SBW10142.1"/>
    </source>
</evidence>
<reference evidence="1" key="1">
    <citation type="submission" date="2016-04" db="EMBL/GenBank/DDBJ databases">
        <authorList>
            <person name="Evans L.H."/>
            <person name="Alamgir A."/>
            <person name="Owens N."/>
            <person name="Weber N.D."/>
            <person name="Virtaneva K."/>
            <person name="Barbian K."/>
            <person name="Babar A."/>
            <person name="Rosenke K."/>
        </authorList>
    </citation>
    <scope>NUCLEOTIDE SEQUENCE</scope>
    <source>
        <strain evidence="1">92-2</strain>
    </source>
</reference>
<dbReference type="InterPro" id="IPR056914">
    <property type="entry name" value="Gp53-like"/>
</dbReference>
<organism evidence="1">
    <name type="scientific">uncultured Desulfovibrio sp</name>
    <dbReference type="NCBI Taxonomy" id="167968"/>
    <lineage>
        <taxon>Bacteria</taxon>
        <taxon>Pseudomonadati</taxon>
        <taxon>Thermodesulfobacteriota</taxon>
        <taxon>Desulfovibrionia</taxon>
        <taxon>Desulfovibrionales</taxon>
        <taxon>Desulfovibrionaceae</taxon>
        <taxon>Desulfovibrio</taxon>
        <taxon>environmental samples</taxon>
    </lineage>
</organism>